<evidence type="ECO:0000256" key="2">
    <source>
        <dbReference type="SAM" id="MobiDB-lite"/>
    </source>
</evidence>
<evidence type="ECO:0000313" key="4">
    <source>
        <dbReference type="Proteomes" id="UP000694501"/>
    </source>
</evidence>
<protein>
    <submittedName>
        <fullName evidence="3">Fused MFS/spermidine synthase</fullName>
    </submittedName>
</protein>
<name>A0A949N8P5_9ACTN</name>
<dbReference type="Proteomes" id="UP000694501">
    <property type="component" value="Unassembled WGS sequence"/>
</dbReference>
<proteinExistence type="predicted"/>
<comment type="caution">
    <text evidence="3">The sequence shown here is derived from an EMBL/GenBank/DDBJ whole genome shotgun (WGS) entry which is preliminary data.</text>
</comment>
<evidence type="ECO:0000256" key="1">
    <source>
        <dbReference type="ARBA" id="ARBA00023115"/>
    </source>
</evidence>
<dbReference type="Gene3D" id="3.40.50.150">
    <property type="entry name" value="Vaccinia Virus protein VP39"/>
    <property type="match status" value="1"/>
</dbReference>
<dbReference type="EMBL" id="JAELVF020000001">
    <property type="protein sequence ID" value="MBU7598776.1"/>
    <property type="molecule type" value="Genomic_DNA"/>
</dbReference>
<reference evidence="3" key="1">
    <citation type="submission" date="2021-06" db="EMBL/GenBank/DDBJ databases">
        <title>Sequencing of actinobacteria type strains.</title>
        <authorList>
            <person name="Nguyen G.-S."/>
            <person name="Wentzel A."/>
        </authorList>
    </citation>
    <scope>NUCLEOTIDE SEQUENCE</scope>
    <source>
        <strain evidence="3">P38-E01</strain>
    </source>
</reference>
<dbReference type="SUPFAM" id="SSF53335">
    <property type="entry name" value="S-adenosyl-L-methionine-dependent methyltransferases"/>
    <property type="match status" value="1"/>
</dbReference>
<dbReference type="RefSeq" id="WP_211038599.1">
    <property type="nucleotide sequence ID" value="NZ_JAELVF020000001.1"/>
</dbReference>
<sequence>MAGRRRGERGGRGGGRAELTATVDTGEARLVPDRERPSAWELTLDGAPQSHVDLAEPAHLAFGYQRRLGHLVDLLAPAGRPLKVLHLGGGALTLARYVAATRPRSTQRVWEVDAALTAFVRRELPLEPGWRVRVHGGDARAGLAGVPDGWADLVIADVFDRARTPPHLGTVEFVQEAARVLAPGGWYTANLTDGPPLAHLRGQLATVGAVFDELAIAADPAVLRGRRFGNVVLAAARVPLPVGEFTRRTAGDPHAGRVLAGREPADLAAGSRPVTDATATTGSPAPPPGTFER</sequence>
<dbReference type="CDD" id="cd02440">
    <property type="entry name" value="AdoMet_MTases"/>
    <property type="match status" value="1"/>
</dbReference>
<dbReference type="NCBIfam" id="NF037959">
    <property type="entry name" value="MFS_SpdSyn"/>
    <property type="match status" value="1"/>
</dbReference>
<feature type="region of interest" description="Disordered" evidence="2">
    <location>
        <begin position="1"/>
        <end position="34"/>
    </location>
</feature>
<dbReference type="AlphaFoldDB" id="A0A949N8P5"/>
<keyword evidence="4" id="KW-1185">Reference proteome</keyword>
<feature type="region of interest" description="Disordered" evidence="2">
    <location>
        <begin position="248"/>
        <end position="293"/>
    </location>
</feature>
<dbReference type="PANTHER" id="PTHR43317">
    <property type="entry name" value="THERMOSPERMINE SYNTHASE ACAULIS5"/>
    <property type="match status" value="1"/>
</dbReference>
<organism evidence="3 4">
    <name type="scientific">Streptomyces tardus</name>
    <dbReference type="NCBI Taxonomy" id="2780544"/>
    <lineage>
        <taxon>Bacteria</taxon>
        <taxon>Bacillati</taxon>
        <taxon>Actinomycetota</taxon>
        <taxon>Actinomycetes</taxon>
        <taxon>Kitasatosporales</taxon>
        <taxon>Streptomycetaceae</taxon>
        <taxon>Streptomyces</taxon>
    </lineage>
</organism>
<feature type="compositionally biased region" description="Pro residues" evidence="2">
    <location>
        <begin position="284"/>
        <end position="293"/>
    </location>
</feature>
<evidence type="ECO:0000313" key="3">
    <source>
        <dbReference type="EMBL" id="MBU7598776.1"/>
    </source>
</evidence>
<dbReference type="GO" id="GO:0006596">
    <property type="term" value="P:polyamine biosynthetic process"/>
    <property type="evidence" value="ECO:0007669"/>
    <property type="project" value="UniProtKB-KW"/>
</dbReference>
<dbReference type="InterPro" id="IPR029063">
    <property type="entry name" value="SAM-dependent_MTases_sf"/>
</dbReference>
<accession>A0A949N8P5</accession>
<dbReference type="PANTHER" id="PTHR43317:SF1">
    <property type="entry name" value="THERMOSPERMINE SYNTHASE ACAULIS5"/>
    <property type="match status" value="1"/>
</dbReference>
<keyword evidence="1" id="KW-0620">Polyamine biosynthesis</keyword>
<gene>
    <name evidence="3" type="ORF">JGS22_014440</name>
</gene>